<evidence type="ECO:0000313" key="8">
    <source>
        <dbReference type="Proteomes" id="UP000024332"/>
    </source>
</evidence>
<dbReference type="Gene3D" id="3.40.1170.20">
    <property type="entry name" value="tRNA intron endonuclease, N-terminal domain"/>
    <property type="match status" value="1"/>
</dbReference>
<dbReference type="PANTHER" id="PTHR21227">
    <property type="entry name" value="TRNA-SPLICING ENDONUCLEASE SUBUNIT SEN2"/>
    <property type="match status" value="1"/>
</dbReference>
<dbReference type="InterPro" id="IPR006676">
    <property type="entry name" value="tRNA_splic"/>
</dbReference>
<dbReference type="Gene3D" id="3.40.1350.10">
    <property type="match status" value="1"/>
</dbReference>
<dbReference type="CDD" id="cd22363">
    <property type="entry name" value="tRNA-intron_lyase_C"/>
    <property type="match status" value="1"/>
</dbReference>
<dbReference type="InterPro" id="IPR006678">
    <property type="entry name" value="tRNA_intron_Endonuc_N"/>
</dbReference>
<proteinExistence type="inferred from homology"/>
<dbReference type="InterPro" id="IPR011856">
    <property type="entry name" value="tRNA_endonuc-like_dom_sf"/>
</dbReference>
<accession>A0A031LNL1</accession>
<keyword evidence="8" id="KW-1185">Reference proteome</keyword>
<keyword evidence="2 4" id="KW-0456">Lyase</keyword>
<dbReference type="GO" id="GO:0006388">
    <property type="term" value="P:tRNA splicing, via endonucleolytic cleavage and ligation"/>
    <property type="evidence" value="ECO:0007669"/>
    <property type="project" value="UniProtKB-UniRule"/>
</dbReference>
<dbReference type="InterPro" id="IPR016442">
    <property type="entry name" value="tRNA_splic_arch_short"/>
</dbReference>
<evidence type="ECO:0000259" key="6">
    <source>
        <dbReference type="Pfam" id="PF02778"/>
    </source>
</evidence>
<dbReference type="Pfam" id="PF01974">
    <property type="entry name" value="tRNA_int_endo"/>
    <property type="match status" value="1"/>
</dbReference>
<dbReference type="OrthoDB" id="46045at2157"/>
<dbReference type="InterPro" id="IPR036167">
    <property type="entry name" value="tRNA_intron_Endo_cat-like_sf"/>
</dbReference>
<evidence type="ECO:0000256" key="4">
    <source>
        <dbReference type="HAMAP-Rule" id="MF_01833"/>
    </source>
</evidence>
<dbReference type="Pfam" id="PF02778">
    <property type="entry name" value="tRNA_int_endo_N"/>
    <property type="match status" value="1"/>
</dbReference>
<dbReference type="FunFam" id="3.40.1350.10:FF:000006">
    <property type="entry name" value="tRNA-splicing endonuclease"/>
    <property type="match status" value="1"/>
</dbReference>
<comment type="function">
    <text evidence="3 4">Endonuclease that removes tRNA introns. Cleaves pre-tRNA at the 5'- and 3'-splice sites to release the intron. The products are an intron and two tRNA half-molecules bearing 2',3' cyclic phosphate and 5'-OH termini. Recognizes a pseudosymmetric substrate in which 2 bulged loops of 3 bases are separated by a stem of 4 bp.</text>
</comment>
<evidence type="ECO:0000256" key="2">
    <source>
        <dbReference type="ARBA" id="ARBA00023239"/>
    </source>
</evidence>
<reference evidence="7 8" key="1">
    <citation type="submission" date="2014-03" db="EMBL/GenBank/DDBJ databases">
        <title>Draft genome sequence of the novel thermoacidophilic archaea Acidianus copahuensis ALE1 strain, isolated from Copahue volcanic area in Neuquen Argentina.</title>
        <authorList>
            <person name="Urbieta M.S."/>
            <person name="Rascovan N."/>
            <person name="Castro C."/>
            <person name="Revale S."/>
            <person name="Giaveno M.A."/>
            <person name="Vazquez M.P."/>
            <person name="Donati E.R."/>
        </authorList>
    </citation>
    <scope>NUCLEOTIDE SEQUENCE [LARGE SCALE GENOMIC DNA]</scope>
    <source>
        <strain evidence="7 8">ALE1</strain>
    </source>
</reference>
<name>A0A031LNL1_9CREN</name>
<dbReference type="GO" id="GO:0005737">
    <property type="term" value="C:cytoplasm"/>
    <property type="evidence" value="ECO:0007669"/>
    <property type="project" value="TreeGrafter"/>
</dbReference>
<gene>
    <name evidence="4" type="primary">endA</name>
    <name evidence="7" type="ORF">CM19_09940</name>
</gene>
<evidence type="ECO:0000259" key="5">
    <source>
        <dbReference type="Pfam" id="PF01974"/>
    </source>
</evidence>
<dbReference type="RefSeq" id="WP_048100188.1">
    <property type="nucleotide sequence ID" value="NZ_JFZT01000048.1"/>
</dbReference>
<dbReference type="EC" id="4.6.1.16" evidence="4"/>
<comment type="caution">
    <text evidence="7">The sequence shown here is derived from an EMBL/GenBank/DDBJ whole genome shotgun (WGS) entry which is preliminary data.</text>
</comment>
<feature type="domain" description="tRNA intron endonuclease N-terminal" evidence="6">
    <location>
        <begin position="6"/>
        <end position="80"/>
    </location>
</feature>
<feature type="active site" evidence="4">
    <location>
        <position position="159"/>
    </location>
</feature>
<sequence length="183" mass="20722">MTKSPAYLFGDRLVIFSIDDAKRIYSKSFFGKPLGNPKPKGAEDINRALELSLIEGLYLLRKGEIEVIHEEKLLSEEEFMKYAKLAIPRFDILFTVYNDLREKGFVVRSGIKFGADFAIYTLGPGMEHAPYVVICLDANSSITANQLMSFGRVSHSTRKKLILAMTNAKIGSVKYIMFKWVKL</sequence>
<dbReference type="InterPro" id="IPR006677">
    <property type="entry name" value="tRNA_intron_Endonuc_cat-like"/>
</dbReference>
<dbReference type="PANTHER" id="PTHR21227:SF0">
    <property type="entry name" value="TRNA-SPLICING ENDONUCLEASE SUBUNIT SEN2"/>
    <property type="match status" value="1"/>
</dbReference>
<dbReference type="InterPro" id="IPR036740">
    <property type="entry name" value="tRNA_intron_Endonuc_N_sf"/>
</dbReference>
<evidence type="ECO:0000256" key="1">
    <source>
        <dbReference type="ARBA" id="ARBA00022694"/>
    </source>
</evidence>
<dbReference type="GO" id="GO:0003676">
    <property type="term" value="F:nucleic acid binding"/>
    <property type="evidence" value="ECO:0007669"/>
    <property type="project" value="InterPro"/>
</dbReference>
<comment type="subunit">
    <text evidence="4">Homotetramer; although the tetramer contains four active sites, only two participate in the cleavage. Therefore, it should be considered as a dimer of dimers.</text>
</comment>
<dbReference type="SUPFAM" id="SSF55267">
    <property type="entry name" value="tRNA-intron endonuclease N-terminal domain-like"/>
    <property type="match status" value="1"/>
</dbReference>
<feature type="active site" evidence="4">
    <location>
        <position position="128"/>
    </location>
</feature>
<dbReference type="HAMAP" id="MF_01833">
    <property type="entry name" value="EndA_short"/>
    <property type="match status" value="1"/>
</dbReference>
<feature type="domain" description="tRNA intron endonuclease catalytic" evidence="5">
    <location>
        <begin position="90"/>
        <end position="169"/>
    </location>
</feature>
<dbReference type="PIRSF" id="PIRSF005285">
    <property type="entry name" value="tRNA_splic_archaea"/>
    <property type="match status" value="1"/>
</dbReference>
<dbReference type="STRING" id="1160895.CM19_09940"/>
<dbReference type="SUPFAM" id="SSF53032">
    <property type="entry name" value="tRNA-intron endonuclease catalytic domain-like"/>
    <property type="match status" value="1"/>
</dbReference>
<comment type="similarity">
    <text evidence="4">Belongs to the tRNA-intron endonuclease family. Archaeal short subfamily.</text>
</comment>
<evidence type="ECO:0000313" key="7">
    <source>
        <dbReference type="EMBL" id="EZQ03139.1"/>
    </source>
</evidence>
<dbReference type="AlphaFoldDB" id="A0A031LNL1"/>
<comment type="catalytic activity">
    <reaction evidence="4">
        <text>pretRNA = a 3'-half-tRNA molecule with a 5'-OH end + a 5'-half-tRNA molecule with a 2',3'-cyclic phosphate end + an intron with a 2',3'-cyclic phosphate and a 5'-hydroxyl terminus.</text>
        <dbReference type="EC" id="4.6.1.16"/>
    </reaction>
</comment>
<feature type="active site" evidence="4">
    <location>
        <position position="120"/>
    </location>
</feature>
<evidence type="ECO:0000256" key="3">
    <source>
        <dbReference type="ARBA" id="ARBA00024798"/>
    </source>
</evidence>
<organism evidence="7 8">
    <name type="scientific">Candidatus Acidianus copahuensis</name>
    <dbReference type="NCBI Taxonomy" id="1160895"/>
    <lineage>
        <taxon>Archaea</taxon>
        <taxon>Thermoproteota</taxon>
        <taxon>Thermoprotei</taxon>
        <taxon>Sulfolobales</taxon>
        <taxon>Sulfolobaceae</taxon>
        <taxon>Acidianus</taxon>
    </lineage>
</organism>
<dbReference type="EMBL" id="JFZT01000048">
    <property type="protein sequence ID" value="EZQ03139.1"/>
    <property type="molecule type" value="Genomic_DNA"/>
</dbReference>
<dbReference type="NCBIfam" id="TIGR00324">
    <property type="entry name" value="endA"/>
    <property type="match status" value="1"/>
</dbReference>
<dbReference type="Proteomes" id="UP000024332">
    <property type="component" value="Unassembled WGS sequence"/>
</dbReference>
<dbReference type="GO" id="GO:0000213">
    <property type="term" value="F:tRNA-intron lyase activity"/>
    <property type="evidence" value="ECO:0007669"/>
    <property type="project" value="UniProtKB-UniRule"/>
</dbReference>
<keyword evidence="1 4" id="KW-0819">tRNA processing</keyword>
<protein>
    <recommendedName>
        <fullName evidence="4">tRNA-splicing endonuclease</fullName>
        <ecNumber evidence="4">4.6.1.16</ecNumber>
    </recommendedName>
    <alternativeName>
        <fullName evidence="4">tRNA-intron endonuclease</fullName>
    </alternativeName>
</protein>